<organism evidence="1 2">
    <name type="scientific">Propionigenium maris DSM 9537</name>
    <dbReference type="NCBI Taxonomy" id="1123000"/>
    <lineage>
        <taxon>Bacteria</taxon>
        <taxon>Fusobacteriati</taxon>
        <taxon>Fusobacteriota</taxon>
        <taxon>Fusobacteriia</taxon>
        <taxon>Fusobacteriales</taxon>
        <taxon>Fusobacteriaceae</taxon>
        <taxon>Propionigenium</taxon>
    </lineage>
</organism>
<accession>A0A9W6GPA1</accession>
<comment type="caution">
    <text evidence="1">The sequence shown here is derived from an EMBL/GenBank/DDBJ whole genome shotgun (WGS) entry which is preliminary data.</text>
</comment>
<dbReference type="EMBL" id="BSDY01000049">
    <property type="protein sequence ID" value="GLI58348.1"/>
    <property type="molecule type" value="Genomic_DNA"/>
</dbReference>
<dbReference type="Proteomes" id="UP001144471">
    <property type="component" value="Unassembled WGS sequence"/>
</dbReference>
<reference evidence="1" key="1">
    <citation type="submission" date="2022-12" db="EMBL/GenBank/DDBJ databases">
        <title>Reference genome sequencing for broad-spectrum identification of bacterial and archaeal isolates by mass spectrometry.</title>
        <authorList>
            <person name="Sekiguchi Y."/>
            <person name="Tourlousse D.M."/>
        </authorList>
    </citation>
    <scope>NUCLEOTIDE SEQUENCE</scope>
    <source>
        <strain evidence="1">10succ1</strain>
    </source>
</reference>
<evidence type="ECO:0000313" key="1">
    <source>
        <dbReference type="EMBL" id="GLI58348.1"/>
    </source>
</evidence>
<proteinExistence type="predicted"/>
<dbReference type="AlphaFoldDB" id="A0A9W6GPA1"/>
<keyword evidence="2" id="KW-1185">Reference proteome</keyword>
<sequence>MKKKGKFFNLSTMKKEYQELLRRSTVIRETFIDNGVYVEYQSKN</sequence>
<protein>
    <submittedName>
        <fullName evidence="1">Uncharacterized protein</fullName>
    </submittedName>
</protein>
<name>A0A9W6GPA1_9FUSO</name>
<dbReference type="RefSeq" id="WP_281838147.1">
    <property type="nucleotide sequence ID" value="NZ_BSDY01000049.1"/>
</dbReference>
<gene>
    <name evidence="1" type="ORF">PM10SUCC1_38620</name>
</gene>
<evidence type="ECO:0000313" key="2">
    <source>
        <dbReference type="Proteomes" id="UP001144471"/>
    </source>
</evidence>